<feature type="compositionally biased region" description="Polar residues" evidence="1">
    <location>
        <begin position="21"/>
        <end position="30"/>
    </location>
</feature>
<organism evidence="2 3">
    <name type="scientific">Botrytis porri</name>
    <dbReference type="NCBI Taxonomy" id="87229"/>
    <lineage>
        <taxon>Eukaryota</taxon>
        <taxon>Fungi</taxon>
        <taxon>Dikarya</taxon>
        <taxon>Ascomycota</taxon>
        <taxon>Pezizomycotina</taxon>
        <taxon>Leotiomycetes</taxon>
        <taxon>Helotiales</taxon>
        <taxon>Sclerotiniaceae</taxon>
        <taxon>Botrytis</taxon>
    </lineage>
</organism>
<dbReference type="STRING" id="87229.A0A4Z1KBL8"/>
<evidence type="ECO:0000313" key="3">
    <source>
        <dbReference type="Proteomes" id="UP000297280"/>
    </source>
</evidence>
<accession>A0A4Z1KBL8</accession>
<feature type="region of interest" description="Disordered" evidence="1">
    <location>
        <begin position="1"/>
        <end position="35"/>
    </location>
</feature>
<evidence type="ECO:0000256" key="1">
    <source>
        <dbReference type="SAM" id="MobiDB-lite"/>
    </source>
</evidence>
<proteinExistence type="predicted"/>
<sequence>MGKGKKMAGNANMEPLGSRTKIPTYNSNPLKQEENDEDLPNFLSVVGSVLAPHWKPTSPPVAPALSAAPEALTTTTVPFLKHVDIPTTIDRVTEAPKAPVSVKTRTSLVSPSALFPLFRPKRYQAPVPIDFDLQIIETKTLQAASTMDKILVEVLLLIKALQEVPITHRLLAEILLRTGAFKIVPTIDHRIPFEIRTLTTESWTKLASRKHGEFMFPAYNSPEPPSPIEESWAEIASRKHKELMAIKAADTTTSKDIPLATSVGESKPLKQTITLEQSTSVAKDTPVSPVKDVRSLLFERRRQSKAQGLDIQNQISSLLYPRKRKARQIPPTETKIDVTTDMEKDVGFAKLSESSAQHSNTSPLPIPLQEMSSQSEALVSASDQGIHLERQGFLNDLPMLISSSQRSSLSPEKSTFVTVQDIYPQSEFNVSALNQGMHPERQFLLQTSPSPNESPEHLHQQAESRLTISPPIIKIETQTLQSKIQLRRASSPDEKPKPIPSIMSEPSFTDDLFQSDQYVSTSFDG</sequence>
<comment type="caution">
    <text evidence="2">The sequence shown here is derived from an EMBL/GenBank/DDBJ whole genome shotgun (WGS) entry which is preliminary data.</text>
</comment>
<feature type="region of interest" description="Disordered" evidence="1">
    <location>
        <begin position="352"/>
        <end position="380"/>
    </location>
</feature>
<reference evidence="2 3" key="1">
    <citation type="submission" date="2017-12" db="EMBL/GenBank/DDBJ databases">
        <title>Comparative genomics of Botrytis spp.</title>
        <authorList>
            <person name="Valero-Jimenez C.A."/>
            <person name="Tapia P."/>
            <person name="Veloso J."/>
            <person name="Silva-Moreno E."/>
            <person name="Staats M."/>
            <person name="Valdes J.H."/>
            <person name="Van Kan J.A.L."/>
        </authorList>
    </citation>
    <scope>NUCLEOTIDE SEQUENCE [LARGE SCALE GENOMIC DNA]</scope>
    <source>
        <strain evidence="2 3">MUCL3349</strain>
    </source>
</reference>
<protein>
    <submittedName>
        <fullName evidence="2">Uncharacterized protein</fullName>
    </submittedName>
</protein>
<feature type="compositionally biased region" description="Polar residues" evidence="1">
    <location>
        <begin position="352"/>
        <end position="363"/>
    </location>
</feature>
<dbReference type="EMBL" id="PQXO01000639">
    <property type="protein sequence ID" value="TGO83487.1"/>
    <property type="molecule type" value="Genomic_DNA"/>
</dbReference>
<keyword evidence="3" id="KW-1185">Reference proteome</keyword>
<feature type="region of interest" description="Disordered" evidence="1">
    <location>
        <begin position="484"/>
        <end position="525"/>
    </location>
</feature>
<dbReference type="Proteomes" id="UP000297280">
    <property type="component" value="Unassembled WGS sequence"/>
</dbReference>
<feature type="region of interest" description="Disordered" evidence="1">
    <location>
        <begin position="448"/>
        <end position="469"/>
    </location>
</feature>
<evidence type="ECO:0000313" key="2">
    <source>
        <dbReference type="EMBL" id="TGO83487.1"/>
    </source>
</evidence>
<feature type="compositionally biased region" description="Polar residues" evidence="1">
    <location>
        <begin position="504"/>
        <end position="525"/>
    </location>
</feature>
<dbReference type="AlphaFoldDB" id="A0A4Z1KBL8"/>
<name>A0A4Z1KBL8_9HELO</name>
<gene>
    <name evidence="2" type="ORF">BPOR_0640g00080</name>
</gene>
<feature type="compositionally biased region" description="Polar residues" evidence="1">
    <location>
        <begin position="370"/>
        <end position="380"/>
    </location>
</feature>